<evidence type="ECO:0000313" key="9">
    <source>
        <dbReference type="EMBL" id="MDQ6595777.1"/>
    </source>
</evidence>
<accession>A0AA90QVU2</accession>
<keyword evidence="7" id="KW-1133">Transmembrane helix</keyword>
<dbReference type="InterPro" id="IPR001764">
    <property type="entry name" value="Glyco_hydro_3_N"/>
</dbReference>
<dbReference type="Pfam" id="PF00933">
    <property type="entry name" value="Glyco_hydro_3"/>
    <property type="match status" value="1"/>
</dbReference>
<dbReference type="GO" id="GO:0009254">
    <property type="term" value="P:peptidoglycan turnover"/>
    <property type="evidence" value="ECO:0007669"/>
    <property type="project" value="TreeGrafter"/>
</dbReference>
<dbReference type="EMBL" id="JAVGVR010000001">
    <property type="protein sequence ID" value="MDQ6595777.1"/>
    <property type="molecule type" value="Genomic_DNA"/>
</dbReference>
<feature type="region of interest" description="Disordered" evidence="6">
    <location>
        <begin position="38"/>
        <end position="62"/>
    </location>
</feature>
<organism evidence="9 10">
    <name type="scientific">Bacillus salipaludis</name>
    <dbReference type="NCBI Taxonomy" id="2547811"/>
    <lineage>
        <taxon>Bacteria</taxon>
        <taxon>Bacillati</taxon>
        <taxon>Bacillota</taxon>
        <taxon>Bacilli</taxon>
        <taxon>Bacillales</taxon>
        <taxon>Bacillaceae</taxon>
        <taxon>Bacillus</taxon>
    </lineage>
</organism>
<dbReference type="InterPro" id="IPR019800">
    <property type="entry name" value="Glyco_hydro_3_AS"/>
</dbReference>
<dbReference type="EC" id="3.2.1.52" evidence="3"/>
<dbReference type="PROSITE" id="PS00775">
    <property type="entry name" value="GLYCOSYL_HYDROL_F3"/>
    <property type="match status" value="1"/>
</dbReference>
<dbReference type="Gene3D" id="3.20.20.300">
    <property type="entry name" value="Glycoside hydrolase, family 3, N-terminal domain"/>
    <property type="match status" value="1"/>
</dbReference>
<dbReference type="NCBIfam" id="NF003740">
    <property type="entry name" value="PRK05337.1"/>
    <property type="match status" value="1"/>
</dbReference>
<dbReference type="InterPro" id="IPR025453">
    <property type="entry name" value="DUF4309"/>
</dbReference>
<keyword evidence="4 9" id="KW-0378">Hydrolase</keyword>
<evidence type="ECO:0000256" key="1">
    <source>
        <dbReference type="ARBA" id="ARBA00001231"/>
    </source>
</evidence>
<evidence type="ECO:0000313" key="10">
    <source>
        <dbReference type="Proteomes" id="UP001178888"/>
    </source>
</evidence>
<dbReference type="GO" id="GO:0005975">
    <property type="term" value="P:carbohydrate metabolic process"/>
    <property type="evidence" value="ECO:0007669"/>
    <property type="project" value="InterPro"/>
</dbReference>
<evidence type="ECO:0000256" key="7">
    <source>
        <dbReference type="SAM" id="Phobius"/>
    </source>
</evidence>
<reference evidence="9" key="1">
    <citation type="submission" date="2023-08" db="EMBL/GenBank/DDBJ databases">
        <title>Nitrogen cycling bacteria in agricultural field soils.</title>
        <authorList>
            <person name="Jang J."/>
        </authorList>
    </citation>
    <scope>NUCLEOTIDE SEQUENCE</scope>
    <source>
        <strain evidence="9">PS3-36</strain>
    </source>
</reference>
<dbReference type="AlphaFoldDB" id="A0AA90QVU2"/>
<evidence type="ECO:0000256" key="4">
    <source>
        <dbReference type="ARBA" id="ARBA00022801"/>
    </source>
</evidence>
<dbReference type="PANTHER" id="PTHR30480">
    <property type="entry name" value="BETA-HEXOSAMINIDASE-RELATED"/>
    <property type="match status" value="1"/>
</dbReference>
<evidence type="ECO:0000256" key="2">
    <source>
        <dbReference type="ARBA" id="ARBA00005336"/>
    </source>
</evidence>
<feature type="domain" description="Glycoside hydrolase family 3 N-terminal" evidence="8">
    <location>
        <begin position="256"/>
        <end position="577"/>
    </location>
</feature>
<sequence>MTKPRNSLWKPLILSVLSLALILAVVIFTFGGDRSAKQTVKNPTITSPPPSQNSSTSGHDKTSSANALVKEIFSLSKEGKIAHTPFISGKTEMKEVNNKWGEPNQRTETASGIYEEYRNHHVVFGYHDEIVNDIRSYDSELKNILLNEIKKAGGEPDEVRYYKDSTHDQIILVYHVTSVYDLKWILPKPTDQEPNPEVDHISVYTQIKKQSGKPSQSDDPKPSDHPGQTDNPNQADDPNPSSHQNSVTEIISGMSLDEKIGQMIIGGIYGTTVDAHTKNLISKYKVGGLIFYANNLVNSQQTVQLLNQIKSDNVPNPMPLLLSVDQEGGSVSRLPGGLNNFPTNKVIGAINNTQLSYKVGSILGRELKGFGFNLDFAPVLDVNSNPHNPVIGNRSFGNNPEVVSKLGIQTMKGIQSQNIIPTIKHFPGHGDTDIDSHLELPIVNKTLMQLKKLELIPFERAINRGADVVMVAHILLPKLDDHFPASMSKKIMTEILRKQLNFNGVIITDDMTMQAITNHFTIGRAAVESVMAGSDIILVAHDYNKIVETISSLKTAVQKGEISEQRINDSVSRIIQLKIKYELNNSQVGNVNIGEINQSISKLLDEYTK</sequence>
<keyword evidence="10" id="KW-1185">Reference proteome</keyword>
<evidence type="ECO:0000256" key="5">
    <source>
        <dbReference type="ARBA" id="ARBA00023295"/>
    </source>
</evidence>
<evidence type="ECO:0000256" key="3">
    <source>
        <dbReference type="ARBA" id="ARBA00012663"/>
    </source>
</evidence>
<dbReference type="Pfam" id="PF14172">
    <property type="entry name" value="DUF4309"/>
    <property type="match status" value="1"/>
</dbReference>
<keyword evidence="7" id="KW-0812">Transmembrane</keyword>
<comment type="similarity">
    <text evidence="2">Belongs to the glycosyl hydrolase 3 family.</text>
</comment>
<dbReference type="PANTHER" id="PTHR30480:SF13">
    <property type="entry name" value="BETA-HEXOSAMINIDASE"/>
    <property type="match status" value="1"/>
</dbReference>
<keyword evidence="5 9" id="KW-0326">Glycosidase</keyword>
<dbReference type="GO" id="GO:0004563">
    <property type="term" value="F:beta-N-acetylhexosaminidase activity"/>
    <property type="evidence" value="ECO:0007669"/>
    <property type="project" value="UniProtKB-EC"/>
</dbReference>
<dbReference type="InterPro" id="IPR036962">
    <property type="entry name" value="Glyco_hydro_3_N_sf"/>
</dbReference>
<comment type="caution">
    <text evidence="9">The sequence shown here is derived from an EMBL/GenBank/DDBJ whole genome shotgun (WGS) entry which is preliminary data.</text>
</comment>
<dbReference type="InterPro" id="IPR050226">
    <property type="entry name" value="NagZ_Beta-hexosaminidase"/>
</dbReference>
<evidence type="ECO:0000256" key="6">
    <source>
        <dbReference type="SAM" id="MobiDB-lite"/>
    </source>
</evidence>
<dbReference type="Proteomes" id="UP001178888">
    <property type="component" value="Unassembled WGS sequence"/>
</dbReference>
<dbReference type="SUPFAM" id="SSF51445">
    <property type="entry name" value="(Trans)glycosidases"/>
    <property type="match status" value="1"/>
</dbReference>
<proteinExistence type="inferred from homology"/>
<dbReference type="InterPro" id="IPR017853">
    <property type="entry name" value="GH"/>
</dbReference>
<gene>
    <name evidence="9" type="primary">nagZ</name>
    <name evidence="9" type="ORF">RCG21_05110</name>
</gene>
<feature type="region of interest" description="Disordered" evidence="6">
    <location>
        <begin position="207"/>
        <end position="246"/>
    </location>
</feature>
<keyword evidence="7" id="KW-0472">Membrane</keyword>
<comment type="catalytic activity">
    <reaction evidence="1">
        <text>Hydrolysis of terminal non-reducing N-acetyl-D-hexosamine residues in N-acetyl-beta-D-hexosaminides.</text>
        <dbReference type="EC" id="3.2.1.52"/>
    </reaction>
</comment>
<name>A0AA90QVU2_9BACI</name>
<evidence type="ECO:0000259" key="8">
    <source>
        <dbReference type="Pfam" id="PF00933"/>
    </source>
</evidence>
<protein>
    <recommendedName>
        <fullName evidence="3">beta-N-acetylhexosaminidase</fullName>
        <ecNumber evidence="3">3.2.1.52</ecNumber>
    </recommendedName>
</protein>
<feature type="transmembrane region" description="Helical" evidence="7">
    <location>
        <begin position="12"/>
        <end position="32"/>
    </location>
</feature>
<feature type="compositionally biased region" description="Polar residues" evidence="6">
    <location>
        <begin position="226"/>
        <end position="246"/>
    </location>
</feature>
<dbReference type="RefSeq" id="WP_308912926.1">
    <property type="nucleotide sequence ID" value="NZ_JAVGVR010000001.1"/>
</dbReference>